<evidence type="ECO:0000256" key="3">
    <source>
        <dbReference type="ARBA" id="ARBA00022722"/>
    </source>
</evidence>
<dbReference type="Pfam" id="PF07927">
    <property type="entry name" value="HicA_toxin"/>
    <property type="match status" value="1"/>
</dbReference>
<dbReference type="Gene3D" id="3.30.920.30">
    <property type="entry name" value="Hypothetical protein"/>
    <property type="match status" value="1"/>
</dbReference>
<comment type="similarity">
    <text evidence="1">Belongs to the HicA mRNA interferase family.</text>
</comment>
<keyword evidence="6" id="KW-0694">RNA-binding</keyword>
<organism evidence="8 10">
    <name type="scientific">Paludibacterium denitrificans</name>
    <dbReference type="NCBI Taxonomy" id="2675226"/>
    <lineage>
        <taxon>Bacteria</taxon>
        <taxon>Pseudomonadati</taxon>
        <taxon>Pseudomonadota</taxon>
        <taxon>Betaproteobacteria</taxon>
        <taxon>Neisseriales</taxon>
        <taxon>Chromobacteriaceae</taxon>
        <taxon>Paludibacterium</taxon>
    </lineage>
</organism>
<evidence type="ECO:0000256" key="6">
    <source>
        <dbReference type="ARBA" id="ARBA00022884"/>
    </source>
</evidence>
<name>A0A844GDI4_9NEIS</name>
<protein>
    <submittedName>
        <fullName evidence="8">Addiction module toxin, HicA family</fullName>
    </submittedName>
</protein>
<keyword evidence="3" id="KW-0540">Nuclease</keyword>
<sequence length="59" mass="6339">MKNSEFIKWLQQQGVTMKPGKGSHLIATLNGRSIAVPNHKGKEIANGTARGVKKALGLK</sequence>
<evidence type="ECO:0000256" key="7">
    <source>
        <dbReference type="ARBA" id="ARBA00023016"/>
    </source>
</evidence>
<proteinExistence type="inferred from homology"/>
<keyword evidence="10" id="KW-1185">Reference proteome</keyword>
<evidence type="ECO:0000256" key="4">
    <source>
        <dbReference type="ARBA" id="ARBA00022759"/>
    </source>
</evidence>
<dbReference type="EMBL" id="WLYX01000001">
    <property type="protein sequence ID" value="MTD34102.1"/>
    <property type="molecule type" value="Genomic_DNA"/>
</dbReference>
<keyword evidence="2" id="KW-1277">Toxin-antitoxin system</keyword>
<evidence type="ECO:0000256" key="1">
    <source>
        <dbReference type="ARBA" id="ARBA00006620"/>
    </source>
</evidence>
<dbReference type="Proteomes" id="UP000446658">
    <property type="component" value="Unassembled WGS sequence"/>
</dbReference>
<dbReference type="GO" id="GO:0004519">
    <property type="term" value="F:endonuclease activity"/>
    <property type="evidence" value="ECO:0007669"/>
    <property type="project" value="UniProtKB-KW"/>
</dbReference>
<dbReference type="GO" id="GO:0016787">
    <property type="term" value="F:hydrolase activity"/>
    <property type="evidence" value="ECO:0007669"/>
    <property type="project" value="UniProtKB-KW"/>
</dbReference>
<keyword evidence="7" id="KW-0346">Stress response</keyword>
<reference evidence="8 10" key="1">
    <citation type="submission" date="2019-11" db="EMBL/GenBank/DDBJ databases">
        <title>Draft genome sequence of Paludibacterium sp. dN18-1.</title>
        <authorList>
            <person name="Im W.-T."/>
        </authorList>
    </citation>
    <scope>NUCLEOTIDE SEQUENCE [LARGE SCALE GENOMIC DNA]</scope>
    <source>
        <strain evidence="8">DN 18-1</strain>
        <strain evidence="10">dN 18-1</strain>
    </source>
</reference>
<dbReference type="InterPro" id="IPR012933">
    <property type="entry name" value="HicA_mRNA_interferase"/>
</dbReference>
<gene>
    <name evidence="8" type="ORF">GKE73_02910</name>
    <name evidence="9" type="ORF">GKE73_16925</name>
</gene>
<evidence type="ECO:0000313" key="10">
    <source>
        <dbReference type="Proteomes" id="UP000446658"/>
    </source>
</evidence>
<evidence type="ECO:0000313" key="9">
    <source>
        <dbReference type="EMBL" id="MTD34102.1"/>
    </source>
</evidence>
<dbReference type="AlphaFoldDB" id="A0A844GDI4"/>
<dbReference type="EMBL" id="WLYX01000001">
    <property type="protein sequence ID" value="MTD32635.1"/>
    <property type="molecule type" value="Genomic_DNA"/>
</dbReference>
<dbReference type="InterPro" id="IPR038570">
    <property type="entry name" value="HicA_sf"/>
</dbReference>
<dbReference type="GO" id="GO:0003729">
    <property type="term" value="F:mRNA binding"/>
    <property type="evidence" value="ECO:0007669"/>
    <property type="project" value="InterPro"/>
</dbReference>
<keyword evidence="4" id="KW-0255">Endonuclease</keyword>
<evidence type="ECO:0000313" key="8">
    <source>
        <dbReference type="EMBL" id="MTD32635.1"/>
    </source>
</evidence>
<accession>A0A844GDI4</accession>
<keyword evidence="5" id="KW-0378">Hydrolase</keyword>
<evidence type="ECO:0000256" key="2">
    <source>
        <dbReference type="ARBA" id="ARBA00022649"/>
    </source>
</evidence>
<evidence type="ECO:0000256" key="5">
    <source>
        <dbReference type="ARBA" id="ARBA00022801"/>
    </source>
</evidence>
<dbReference type="SUPFAM" id="SSF54786">
    <property type="entry name" value="YcfA/nrd intein domain"/>
    <property type="match status" value="1"/>
</dbReference>
<comment type="caution">
    <text evidence="8">The sequence shown here is derived from an EMBL/GenBank/DDBJ whole genome shotgun (WGS) entry which is preliminary data.</text>
</comment>